<evidence type="ECO:0000256" key="1">
    <source>
        <dbReference type="ARBA" id="ARBA00004571"/>
    </source>
</evidence>
<dbReference type="NCBIfam" id="TIGR04057">
    <property type="entry name" value="SusC_RagA_signa"/>
    <property type="match status" value="1"/>
</dbReference>
<dbReference type="InterPro" id="IPR037066">
    <property type="entry name" value="Plug_dom_sf"/>
</dbReference>
<dbReference type="PANTHER" id="PTHR30069:SF29">
    <property type="entry name" value="HEMOGLOBIN AND HEMOGLOBIN-HAPTOGLOBIN-BINDING PROTEIN 1-RELATED"/>
    <property type="match status" value="1"/>
</dbReference>
<feature type="signal peptide" evidence="12">
    <location>
        <begin position="1"/>
        <end position="20"/>
    </location>
</feature>
<dbReference type="InterPro" id="IPR008969">
    <property type="entry name" value="CarboxyPept-like_regulatory"/>
</dbReference>
<dbReference type="InterPro" id="IPR023996">
    <property type="entry name" value="TonB-dep_OMP_SusC/RagA"/>
</dbReference>
<feature type="domain" description="TonB-dependent receptor-like beta-barrel" evidence="13">
    <location>
        <begin position="461"/>
        <end position="912"/>
    </location>
</feature>
<evidence type="ECO:0000256" key="6">
    <source>
        <dbReference type="ARBA" id="ARBA00023077"/>
    </source>
</evidence>
<evidence type="ECO:0000313" key="15">
    <source>
        <dbReference type="EMBL" id="MCW3482611.1"/>
    </source>
</evidence>
<accession>A0ABT3IF75</accession>
<evidence type="ECO:0000256" key="11">
    <source>
        <dbReference type="RuleBase" id="RU003357"/>
    </source>
</evidence>
<dbReference type="InterPro" id="IPR012910">
    <property type="entry name" value="Plug_dom"/>
</dbReference>
<evidence type="ECO:0000256" key="10">
    <source>
        <dbReference type="PROSITE-ProRule" id="PRU01360"/>
    </source>
</evidence>
<keyword evidence="4 10" id="KW-0812">Transmembrane</keyword>
<evidence type="ECO:0000256" key="12">
    <source>
        <dbReference type="SAM" id="SignalP"/>
    </source>
</evidence>
<evidence type="ECO:0000313" key="16">
    <source>
        <dbReference type="Proteomes" id="UP001207742"/>
    </source>
</evidence>
<dbReference type="InterPro" id="IPR023997">
    <property type="entry name" value="TonB-dep_OMP_SusC/RagA_CS"/>
</dbReference>
<comment type="similarity">
    <text evidence="10 11">Belongs to the TonB-dependent receptor family.</text>
</comment>
<evidence type="ECO:0000259" key="14">
    <source>
        <dbReference type="Pfam" id="PF07715"/>
    </source>
</evidence>
<name>A0ABT3IF75_9BACT</name>
<keyword evidence="6 11" id="KW-0798">TonB box</keyword>
<dbReference type="SUPFAM" id="SSF49464">
    <property type="entry name" value="Carboxypeptidase regulatory domain-like"/>
    <property type="match status" value="1"/>
</dbReference>
<dbReference type="PANTHER" id="PTHR30069">
    <property type="entry name" value="TONB-DEPENDENT OUTER MEMBRANE RECEPTOR"/>
    <property type="match status" value="1"/>
</dbReference>
<keyword evidence="2 10" id="KW-0813">Transport</keyword>
<dbReference type="Proteomes" id="UP001207742">
    <property type="component" value="Unassembled WGS sequence"/>
</dbReference>
<dbReference type="Pfam" id="PF00593">
    <property type="entry name" value="TonB_dep_Rec_b-barrel"/>
    <property type="match status" value="1"/>
</dbReference>
<keyword evidence="7 10" id="KW-0472">Membrane</keyword>
<sequence length="1079" mass="118232">MKKMLLLFAIPLAIVSQAQAQQRQVTGAVTGSDGNPLPLVAIQIKGTTTGTTTDEKGHFSINVKDNQTVFIVRSNGYQTQEVQVGSESRVTIVLQIDTKELQVVVVTALGIKQEKVTLGYAAQDISGEAMTRTAPSNPLSSLSGKVAGANIITASGTPGAPVRVQMRGATTIVGSNQPLFVIDGLPVDNSETNTAGDGSGTGGVTQSNRMVDINPDDVENITLLKGPAAAALYGSSASNGVVIITTKKGKRSAEGKTFNLSYGVTMNFDKVNKLPDRQNKYAQGFRGGIAAPDYIPPGGSNAYSFGPEIDTLVYDGDGTYLWNRNGRLVGKSSNPGGKKAEVYDPYDFFRTGVGVLHNLSLSGGNTSLGYRISGSYYNQEGIIPLTNFKKTTIAFSTDYKFNNKLNVVTSVNYANSGGRRPQQGSNISGVMLGLLRTPPTFDNSNGISGATDPSAYILGDGLGEQRSYRGRGVYDNPYWTVNMNPYRDNVHRVFGNVGVIFKPFEWLSITERFGGDYSFDNRKQIYSKFSAGFPDGQYFEDQRTTLLINNDIFATFTKKTHDFDYSLLVGQNLYDYTTKYLHTQGDGLSGNDFQGITNTGSNTLSISNSQQRKVAFYGKANIGFKNYLFLELTGRYEGNSTLPVKNQFFFYPAASVSYVFSDALRLENNVFSFGKLRLAYSSVGRGLNPYSLQNYYTRTAPADGWTGGITFPFNGLVGYSKSNTLGNPDLTAERTNQFELGAELRFWDNRVSVDYTYYNGKSKDLLNAVSVAPTSGYSSVYLNAASMTNQGHEVTVNVQPVRTRDFNWNLSINYAQNRNKVVELAKGIDRFDFNGFTGIFVSAIVGKQYGSLYGTGYLRDDQGRLVINDQGQPGDGSYGLPILYAPLQYLGDVNPKWTGSVANNFSYKGFTLSVLFETRQKFDIWNGTWGAMTNFGTSANTLDRNTEKVFEGIKGHLDDNGQLISKGEANDLKGKLDQRYYTSIGSGFTVNEPFVQDASWIRLRELSLGYRFTGKAFFKQKPWFQAITVTATARNLWLKTNYTGVDPETSLFGTQEAQGFDYFNNPGTKTYGFSVKLDF</sequence>
<evidence type="ECO:0000256" key="2">
    <source>
        <dbReference type="ARBA" id="ARBA00022448"/>
    </source>
</evidence>
<organism evidence="15 16">
    <name type="scientific">Chitinophaga nivalis</name>
    <dbReference type="NCBI Taxonomy" id="2991709"/>
    <lineage>
        <taxon>Bacteria</taxon>
        <taxon>Pseudomonadati</taxon>
        <taxon>Bacteroidota</taxon>
        <taxon>Chitinophagia</taxon>
        <taxon>Chitinophagales</taxon>
        <taxon>Chitinophagaceae</taxon>
        <taxon>Chitinophaga</taxon>
    </lineage>
</organism>
<evidence type="ECO:0000256" key="5">
    <source>
        <dbReference type="ARBA" id="ARBA00022729"/>
    </source>
</evidence>
<evidence type="ECO:0000256" key="3">
    <source>
        <dbReference type="ARBA" id="ARBA00022452"/>
    </source>
</evidence>
<dbReference type="SUPFAM" id="SSF56935">
    <property type="entry name" value="Porins"/>
    <property type="match status" value="1"/>
</dbReference>
<comment type="subcellular location">
    <subcellularLocation>
        <location evidence="1 10">Cell outer membrane</location>
        <topology evidence="1 10">Multi-pass membrane protein</topology>
    </subcellularLocation>
</comment>
<evidence type="ECO:0000256" key="9">
    <source>
        <dbReference type="ARBA" id="ARBA00023237"/>
    </source>
</evidence>
<keyword evidence="9 10" id="KW-0998">Cell outer membrane</keyword>
<dbReference type="PROSITE" id="PS52016">
    <property type="entry name" value="TONB_DEPENDENT_REC_3"/>
    <property type="match status" value="1"/>
</dbReference>
<dbReference type="Gene3D" id="2.170.130.10">
    <property type="entry name" value="TonB-dependent receptor, plug domain"/>
    <property type="match status" value="1"/>
</dbReference>
<evidence type="ECO:0000256" key="7">
    <source>
        <dbReference type="ARBA" id="ARBA00023136"/>
    </source>
</evidence>
<dbReference type="NCBIfam" id="TIGR04056">
    <property type="entry name" value="OMP_RagA_SusC"/>
    <property type="match status" value="1"/>
</dbReference>
<dbReference type="Pfam" id="PF13715">
    <property type="entry name" value="CarbopepD_reg_2"/>
    <property type="match status" value="1"/>
</dbReference>
<feature type="chain" id="PRO_5045603293" evidence="12">
    <location>
        <begin position="21"/>
        <end position="1079"/>
    </location>
</feature>
<protein>
    <submittedName>
        <fullName evidence="15">SusC/RagA family TonB-linked outer membrane protein</fullName>
    </submittedName>
</protein>
<reference evidence="15 16" key="1">
    <citation type="submission" date="2022-10" db="EMBL/GenBank/DDBJ databases">
        <title>Chitinophaga nivalis PC15 sp. nov., isolated from Pyeongchang county, South Korea.</title>
        <authorList>
            <person name="Trinh H.N."/>
        </authorList>
    </citation>
    <scope>NUCLEOTIDE SEQUENCE [LARGE SCALE GENOMIC DNA]</scope>
    <source>
        <strain evidence="15 16">PC14</strain>
    </source>
</reference>
<keyword evidence="8" id="KW-0675">Receptor</keyword>
<evidence type="ECO:0000256" key="4">
    <source>
        <dbReference type="ARBA" id="ARBA00022692"/>
    </source>
</evidence>
<dbReference type="InterPro" id="IPR036942">
    <property type="entry name" value="Beta-barrel_TonB_sf"/>
</dbReference>
<gene>
    <name evidence="15" type="ORF">OL497_01785</name>
</gene>
<evidence type="ECO:0000256" key="8">
    <source>
        <dbReference type="ARBA" id="ARBA00023170"/>
    </source>
</evidence>
<keyword evidence="16" id="KW-1185">Reference proteome</keyword>
<dbReference type="RefSeq" id="WP_264727173.1">
    <property type="nucleotide sequence ID" value="NZ_JAPDNR010000001.1"/>
</dbReference>
<proteinExistence type="inferred from homology"/>
<dbReference type="Pfam" id="PF07715">
    <property type="entry name" value="Plug"/>
    <property type="match status" value="1"/>
</dbReference>
<dbReference type="InterPro" id="IPR039426">
    <property type="entry name" value="TonB-dep_rcpt-like"/>
</dbReference>
<evidence type="ECO:0000259" key="13">
    <source>
        <dbReference type="Pfam" id="PF00593"/>
    </source>
</evidence>
<keyword evidence="3 10" id="KW-1134">Transmembrane beta strand</keyword>
<keyword evidence="5 12" id="KW-0732">Signal</keyword>
<dbReference type="Gene3D" id="2.40.170.20">
    <property type="entry name" value="TonB-dependent receptor, beta-barrel domain"/>
    <property type="match status" value="1"/>
</dbReference>
<comment type="caution">
    <text evidence="15">The sequence shown here is derived from an EMBL/GenBank/DDBJ whole genome shotgun (WGS) entry which is preliminary data.</text>
</comment>
<feature type="domain" description="TonB-dependent receptor plug" evidence="14">
    <location>
        <begin position="119"/>
        <end position="241"/>
    </location>
</feature>
<dbReference type="Gene3D" id="2.60.40.1120">
    <property type="entry name" value="Carboxypeptidase-like, regulatory domain"/>
    <property type="match status" value="1"/>
</dbReference>
<dbReference type="InterPro" id="IPR000531">
    <property type="entry name" value="Beta-barrel_TonB"/>
</dbReference>
<dbReference type="EMBL" id="JAPDNS010000001">
    <property type="protein sequence ID" value="MCW3482611.1"/>
    <property type="molecule type" value="Genomic_DNA"/>
</dbReference>